<accession>A0A7S9LRB7</accession>
<dbReference type="AlphaFoldDB" id="A0A7S9LRB7"/>
<feature type="region of interest" description="Disordered" evidence="1">
    <location>
        <begin position="124"/>
        <end position="145"/>
    </location>
</feature>
<dbReference type="InterPro" id="IPR036249">
    <property type="entry name" value="Thioredoxin-like_sf"/>
</dbReference>
<keyword evidence="3" id="KW-1185">Reference proteome</keyword>
<sequence length="145" mass="16055">MRDLEPELPLLSICLTCRDGRENDRDSIRGGRRLADAVLARLADQTERPALRIRGVSCMSQCKRPCVVSLSASDQFTYVFGDLDPEAPDHVDALLALVPLYREAEEGFLRREERPEALRARILGRLPPPDTTSDLVTPLTGEAAA</sequence>
<reference evidence="2 3" key="1">
    <citation type="submission" date="2020-11" db="EMBL/GenBank/DDBJ databases">
        <title>Description of Pontivivens ytuae sp. nov. isolated from deep sea sediment of Mariana Trench.</title>
        <authorList>
            <person name="Wang Z."/>
            <person name="Sun Q.-L."/>
            <person name="Xu X.-D."/>
            <person name="Tang Y.-Z."/>
            <person name="Zhang J."/>
        </authorList>
    </citation>
    <scope>NUCLEOTIDE SEQUENCE [LARGE SCALE GENOMIC DNA]</scope>
    <source>
        <strain evidence="2 3">MT2928</strain>
    </source>
</reference>
<gene>
    <name evidence="2" type="ORF">I0K15_16185</name>
</gene>
<protein>
    <submittedName>
        <fullName evidence="2">DUF1636 domain-containing protein</fullName>
    </submittedName>
</protein>
<dbReference type="InterPro" id="IPR012863">
    <property type="entry name" value="DUF1636"/>
</dbReference>
<evidence type="ECO:0000313" key="3">
    <source>
        <dbReference type="Proteomes" id="UP000594800"/>
    </source>
</evidence>
<dbReference type="EMBL" id="CP064942">
    <property type="protein sequence ID" value="QPH53310.1"/>
    <property type="molecule type" value="Genomic_DNA"/>
</dbReference>
<organism evidence="2 3">
    <name type="scientific">Pontivivens ytuae</name>
    <dbReference type="NCBI Taxonomy" id="2789856"/>
    <lineage>
        <taxon>Bacteria</taxon>
        <taxon>Pseudomonadati</taxon>
        <taxon>Pseudomonadota</taxon>
        <taxon>Alphaproteobacteria</taxon>
        <taxon>Rhodobacterales</taxon>
        <taxon>Paracoccaceae</taxon>
        <taxon>Pontivivens</taxon>
    </lineage>
</organism>
<evidence type="ECO:0000256" key="1">
    <source>
        <dbReference type="SAM" id="MobiDB-lite"/>
    </source>
</evidence>
<dbReference type="Proteomes" id="UP000594800">
    <property type="component" value="Chromosome"/>
</dbReference>
<dbReference type="SUPFAM" id="SSF52833">
    <property type="entry name" value="Thioredoxin-like"/>
    <property type="match status" value="1"/>
</dbReference>
<evidence type="ECO:0000313" key="2">
    <source>
        <dbReference type="EMBL" id="QPH53310.1"/>
    </source>
</evidence>
<dbReference type="KEGG" id="poz:I0K15_16185"/>
<proteinExistence type="predicted"/>
<dbReference type="CDD" id="cd02980">
    <property type="entry name" value="TRX_Fd_family"/>
    <property type="match status" value="1"/>
</dbReference>
<dbReference type="Pfam" id="PF07845">
    <property type="entry name" value="DUF1636"/>
    <property type="match status" value="1"/>
</dbReference>
<name>A0A7S9LRB7_9RHOB</name>
<dbReference type="RefSeq" id="WP_196102520.1">
    <property type="nucleotide sequence ID" value="NZ_CP064942.1"/>
</dbReference>